<proteinExistence type="inferred from homology"/>
<dbReference type="Pfam" id="PF04349">
    <property type="entry name" value="MdoG"/>
    <property type="match status" value="1"/>
</dbReference>
<dbReference type="GO" id="GO:0030246">
    <property type="term" value="F:carbohydrate binding"/>
    <property type="evidence" value="ECO:0007669"/>
    <property type="project" value="InterPro"/>
</dbReference>
<dbReference type="SUPFAM" id="SSF74650">
    <property type="entry name" value="Galactose mutarotase-like"/>
    <property type="match status" value="1"/>
</dbReference>
<dbReference type="InterPro" id="IPR013783">
    <property type="entry name" value="Ig-like_fold"/>
</dbReference>
<dbReference type="GO" id="GO:0030288">
    <property type="term" value="C:outer membrane-bounded periplasmic space"/>
    <property type="evidence" value="ECO:0007669"/>
    <property type="project" value="TreeGrafter"/>
</dbReference>
<dbReference type="InterPro" id="IPR014718">
    <property type="entry name" value="GH-type_carb-bd"/>
</dbReference>
<dbReference type="Gene3D" id="2.60.40.10">
    <property type="entry name" value="Immunoglobulins"/>
    <property type="match status" value="1"/>
</dbReference>
<comment type="pathway">
    <text evidence="2">Glycan metabolism; osmoregulated periplasmic glucan (OPG) biosynthesis.</text>
</comment>
<dbReference type="PIRSF" id="PIRSF006281">
    <property type="entry name" value="MdoG"/>
    <property type="match status" value="1"/>
</dbReference>
<evidence type="ECO:0000313" key="8">
    <source>
        <dbReference type="EMBL" id="MCP1676025.1"/>
    </source>
</evidence>
<dbReference type="AlphaFoldDB" id="A0AAE3KBS7"/>
<sequence length="554" mass="62530">MNASRAGESIPDRRSGRLSRTFGSRSAAARTSVVFMVVALFVSALTQPQASASSPSHLHAPLAELESHDVLDAIEARARALAEEPYRPSDHTLPEQLASLSYEQYRAIQFRRNRAVWRNESLFEIQLFHPGFLYTEPVSLHVLQPGDESRIAFDRRYFRYVPPVDGLTGDLPDDLGFAGFRVHYPLSGERKTEFLVFLGASYFRLIGPGQVYGISARGLAIDTATQTGEEFPAFREFWLVKPQAEQNHFVIYALLDSPSVAGAYRFEITPGPPTEILVEARLIARNDVEKLGIAPLTSMYHHGDTTVRHVDDFRPQVHDSDGLLMAASNGEWIWRPLSNHRHLRVSSLTDENPRGFGLLQRDRAFEHYMDMEARYDLRPSLWVTPQGDWGKGRVELVEIPTDSEIHDNIVAYWVPEQAFKVGDNRRFSYRLRSFDQQLPEATSGHVVRTGIGWGAVPGQNNPPSRSKRRFVVDFQGGPLASLSDEAKLEAELQHGSGEVTDLLVTPLPDGQTWRVSFRLAPEGDQLVDMRLSLRLRGQRLTEVWSYVWYPDALQ</sequence>
<reference evidence="8" key="1">
    <citation type="submission" date="2022-03" db="EMBL/GenBank/DDBJ databases">
        <title>Genomic Encyclopedia of Type Strains, Phase III (KMG-III): the genomes of soil and plant-associated and newly described type strains.</title>
        <authorList>
            <person name="Whitman W."/>
        </authorList>
    </citation>
    <scope>NUCLEOTIDE SEQUENCE</scope>
    <source>
        <strain evidence="8">ANL 6-2</strain>
    </source>
</reference>
<feature type="domain" description="Glucan biosynthesis periplasmic MdoG C-terminal" evidence="7">
    <location>
        <begin position="72"/>
        <end position="548"/>
    </location>
</feature>
<gene>
    <name evidence="8" type="ORF">J2T57_003180</name>
</gene>
<dbReference type="EMBL" id="JALJXV010000007">
    <property type="protein sequence ID" value="MCP1676025.1"/>
    <property type="molecule type" value="Genomic_DNA"/>
</dbReference>
<dbReference type="InterPro" id="IPR014756">
    <property type="entry name" value="Ig_E-set"/>
</dbReference>
<evidence type="ECO:0000313" key="9">
    <source>
        <dbReference type="Proteomes" id="UP001205843"/>
    </source>
</evidence>
<dbReference type="InterPro" id="IPR014438">
    <property type="entry name" value="Glucan_biosyn_MdoG/MdoD"/>
</dbReference>
<comment type="caution">
    <text evidence="8">The sequence shown here is derived from an EMBL/GenBank/DDBJ whole genome shotgun (WGS) entry which is preliminary data.</text>
</comment>
<evidence type="ECO:0000259" key="7">
    <source>
        <dbReference type="Pfam" id="PF04349"/>
    </source>
</evidence>
<evidence type="ECO:0000256" key="6">
    <source>
        <dbReference type="SAM" id="MobiDB-lite"/>
    </source>
</evidence>
<dbReference type="FunFam" id="2.70.98.10:FF:000001">
    <property type="entry name" value="Glucans biosynthesis protein G"/>
    <property type="match status" value="1"/>
</dbReference>
<evidence type="ECO:0000256" key="1">
    <source>
        <dbReference type="ARBA" id="ARBA00004418"/>
    </source>
</evidence>
<keyword evidence="9" id="KW-1185">Reference proteome</keyword>
<dbReference type="Gene3D" id="2.70.98.10">
    <property type="match status" value="1"/>
</dbReference>
<name>A0AAE3KBS7_9GAMM</name>
<evidence type="ECO:0000256" key="3">
    <source>
        <dbReference type="ARBA" id="ARBA00009284"/>
    </source>
</evidence>
<feature type="region of interest" description="Disordered" evidence="6">
    <location>
        <begin position="1"/>
        <end position="22"/>
    </location>
</feature>
<dbReference type="PANTHER" id="PTHR30504">
    <property type="entry name" value="GLUCANS BIOSYNTHESIS PROTEIN"/>
    <property type="match status" value="1"/>
</dbReference>
<dbReference type="GO" id="GO:0051274">
    <property type="term" value="P:beta-glucan biosynthetic process"/>
    <property type="evidence" value="ECO:0007669"/>
    <property type="project" value="TreeGrafter"/>
</dbReference>
<evidence type="ECO:0000256" key="4">
    <source>
        <dbReference type="ARBA" id="ARBA00022729"/>
    </source>
</evidence>
<organism evidence="8 9">
    <name type="scientific">Natronocella acetinitrilica</name>
    <dbReference type="NCBI Taxonomy" id="414046"/>
    <lineage>
        <taxon>Bacteria</taxon>
        <taxon>Pseudomonadati</taxon>
        <taxon>Pseudomonadota</taxon>
        <taxon>Gammaproteobacteria</taxon>
        <taxon>Chromatiales</taxon>
        <taxon>Ectothiorhodospiraceae</taxon>
        <taxon>Natronocella</taxon>
    </lineage>
</organism>
<keyword evidence="5" id="KW-0574">Periplasm</keyword>
<comment type="similarity">
    <text evidence="3">Belongs to the OpgD/OpgG family.</text>
</comment>
<evidence type="ECO:0000256" key="2">
    <source>
        <dbReference type="ARBA" id="ARBA00005001"/>
    </source>
</evidence>
<accession>A0AAE3KBS7</accession>
<dbReference type="Proteomes" id="UP001205843">
    <property type="component" value="Unassembled WGS sequence"/>
</dbReference>
<protein>
    <submittedName>
        <fullName evidence="8">Glucans biosynthesis protein</fullName>
    </submittedName>
</protein>
<dbReference type="SUPFAM" id="SSF81296">
    <property type="entry name" value="E set domains"/>
    <property type="match status" value="1"/>
</dbReference>
<dbReference type="InterPro" id="IPR011013">
    <property type="entry name" value="Gal_mutarotase_sf_dom"/>
</dbReference>
<keyword evidence="4" id="KW-0732">Signal</keyword>
<evidence type="ECO:0000256" key="5">
    <source>
        <dbReference type="ARBA" id="ARBA00022764"/>
    </source>
</evidence>
<comment type="subcellular location">
    <subcellularLocation>
        <location evidence="1">Periplasm</location>
    </subcellularLocation>
</comment>
<dbReference type="PANTHER" id="PTHR30504:SF2">
    <property type="entry name" value="GLUCANS BIOSYNTHESIS PROTEIN G"/>
    <property type="match status" value="1"/>
</dbReference>
<dbReference type="GO" id="GO:0003824">
    <property type="term" value="F:catalytic activity"/>
    <property type="evidence" value="ECO:0007669"/>
    <property type="project" value="InterPro"/>
</dbReference>
<dbReference type="InterPro" id="IPR007444">
    <property type="entry name" value="Glucan_biosyn_MdoG_C"/>
</dbReference>